<feature type="region of interest" description="Disordered" evidence="1">
    <location>
        <begin position="1337"/>
        <end position="1357"/>
    </location>
</feature>
<dbReference type="Gene3D" id="3.40.50.300">
    <property type="entry name" value="P-loop containing nucleotide triphosphate hydrolases"/>
    <property type="match status" value="2"/>
</dbReference>
<dbReference type="Pfam" id="PF08751">
    <property type="entry name" value="TrwC"/>
    <property type="match status" value="1"/>
</dbReference>
<dbReference type="CDD" id="cd18809">
    <property type="entry name" value="SF1_C_RecD"/>
    <property type="match status" value="1"/>
</dbReference>
<evidence type="ECO:0000313" key="3">
    <source>
        <dbReference type="EMBL" id="TRY19429.1"/>
    </source>
</evidence>
<dbReference type="GO" id="GO:0006269">
    <property type="term" value="P:DNA replication, synthesis of primer"/>
    <property type="evidence" value="ECO:0007669"/>
    <property type="project" value="TreeGrafter"/>
</dbReference>
<dbReference type="SUPFAM" id="SSF55464">
    <property type="entry name" value="Origin of replication-binding domain, RBD-like"/>
    <property type="match status" value="1"/>
</dbReference>
<dbReference type="Proteomes" id="UP000317638">
    <property type="component" value="Unassembled WGS sequence"/>
</dbReference>
<dbReference type="SMART" id="SM00493">
    <property type="entry name" value="TOPRIM"/>
    <property type="match status" value="1"/>
</dbReference>
<dbReference type="InterPro" id="IPR006171">
    <property type="entry name" value="TOPRIM_dom"/>
</dbReference>
<dbReference type="InterPro" id="IPR050219">
    <property type="entry name" value="DnaG_primase"/>
</dbReference>
<feature type="region of interest" description="Disordered" evidence="1">
    <location>
        <begin position="1720"/>
        <end position="1776"/>
    </location>
</feature>
<dbReference type="OrthoDB" id="4524286at2"/>
<dbReference type="Pfam" id="PF13155">
    <property type="entry name" value="Toprim_2"/>
    <property type="match status" value="1"/>
</dbReference>
<evidence type="ECO:0000259" key="2">
    <source>
        <dbReference type="PROSITE" id="PS50880"/>
    </source>
</evidence>
<dbReference type="Gene3D" id="3.90.980.10">
    <property type="entry name" value="DNA primase, catalytic core, N-terminal domain"/>
    <property type="match status" value="1"/>
</dbReference>
<dbReference type="InterPro" id="IPR014862">
    <property type="entry name" value="TrwC"/>
</dbReference>
<dbReference type="EMBL" id="VKKG01000001">
    <property type="protein sequence ID" value="TRY19429.1"/>
    <property type="molecule type" value="Genomic_DNA"/>
</dbReference>
<sequence>MVASVHKLTAGSGYDYLTRQVAALDSTEKGHTTLASYYTEKGEVPGTWLGSGMSGLGDLVVGDRVNAEQMRALFGGGFHPNMAARLAALPGDATEVQIRDASRLGNPFRVQPSVTEFQKEVAVRCSQWQSSHDGLEVPVGVKAEIRSQIASERFHRRLGRIPSGLELSTEVARLSRDPSTACAGYDVTFTPVKSVSALWAVAPLGLAARIEEAHNAAVSDALRFLEEHALFTRAGAGGVRQLDVRGLVAAGFVHRDSRAGDPNLHTHVAIANKVQTLDGRWLAIDGRLIFKAMVSVSETYNTQLEAHLASLGIRFTERPGDDRSKRPVREIVGVAPGLMRRWSSRRAAIEARQEVLAAQFQNSHGRPPSPGEALKLAQQATLETRDAKHESRSVTEQRNTWHAEAAAVLGERGITEMVHAVTSNQSRPLRLPAGWVSATAVEVVAAVESSRATWQVWHLRAEASRRAREHASNPEQVEGLTQDLLREATELCLPLEEHGGDGIAEPAQLRRRDGASVYTVSGAARFTSRSVVAAETRILELAGRSDGRRIGEQFVSLALLESVANGVTLNAGQSNLVRQMATSGSRVQLAMAAAGSGKTTALRVLAAAWRDSGGNVIGLAPSAVAAGILREQVDGATTVAKLVWDLDHHTQNDLLAKIGAETMVVIDEAGMTDTHSLARVIEHVVAKGGSVRLVGDDQQLAAISAGGVLRDLAHTHGAVELSELMRFEDKAEAAASLALRDGRPEALGFYLDADRIHVGTGETSLETAFGHWIQDQSAGMDSLMLAGTKEAVFELNRRAREHRLAAQAPNTVGPSVVLSDGNQASIGDVIVTRMNDRRLAFSETDWVKNGDRWTVHNITADGGLVVRHRNTGLTAHLPARYVADHTQLGYAVTIHTAQGLTVDVTRGVLSGSESRQQLYVMATRGKHANHIYLPVVGDGGEHSVLHPTTLRPLTASDILETILACDGAARSATTETREAADPHQRLAHAAARYQDALHAAAEQLAPAEKVEMLDQQADQLHAGLTSCPAWPTLRAMLILTAADGGDPLAELRAAVAARELESAHDPAAVLTWRIHTPPIQGPLPWLPGIPKTLAQHPNWGPYLTRRAALVDHCTQELRTTPQAVRPAWALPGQRLTPSLIADVETWRAATGVEVTDRRATGPTPLGSAAKEWKRALDQRLNPGIVGIWTDLLGDIHPGIHNDPYAPALTHRIAALHNSGVPVSALLAEATAEGPLPADQPAAALWWRLSRHLQPNQTTVPTAAEPSLAWAPALQALVGQSKLAELEGSPWWPLLVETINKGIDTGHRLENLVAPSIDTSAFDDDCQALMWRAQQQINPQPEPSDDPSHPDEMPPDDLHLIDWNTTPTLDDALKHAAELRELTDPDNTQLELEQAFERADRWAASPHTPERLARINELTTEFYATQLSTSWAERHLIQRLGQDLAGDPRFRPGYAPDGWTNLTNHLRSEGINDDEMLAAGVATRTKHGRIIDQFRDRLVLPVITDGVVRGFVGRRNPDRHDDHAGPKYLNTTTTPMFSKKDILYSQDLLDKGAVPVIAEGPIDAIAITLAGQGHYIGVAPLGTSLTHYQALLLANHQHPVIATDADNAGELAAENAYWILATQRLDPTRAAFPEGTDPAQLLQTDGPANLYQALQDGEPQADHMVRERRSSLARREGMIQQVEILAARPGHRWAELGKLLARNDGGADFFKQLLDSATEWTSRPSAAGDRAHEQTQQLRQRLQQPPTSPKSSGVPDRERRAARMRATRANRSRTPSR</sequence>
<feature type="compositionally biased region" description="Low complexity" evidence="1">
    <location>
        <begin position="1733"/>
        <end position="1744"/>
    </location>
</feature>
<dbReference type="SUPFAM" id="SSF56731">
    <property type="entry name" value="DNA primase core"/>
    <property type="match status" value="1"/>
</dbReference>
<dbReference type="PANTHER" id="PTHR30313">
    <property type="entry name" value="DNA PRIMASE"/>
    <property type="match status" value="1"/>
</dbReference>
<dbReference type="Gene3D" id="2.30.30.940">
    <property type="match status" value="1"/>
</dbReference>
<keyword evidence="4" id="KW-1185">Reference proteome</keyword>
<name>A0A553K3Z0_9ACTN</name>
<dbReference type="InterPro" id="IPR037068">
    <property type="entry name" value="DNA_primase_core_N_sf"/>
</dbReference>
<dbReference type="Pfam" id="PF13604">
    <property type="entry name" value="AAA_30"/>
    <property type="match status" value="1"/>
</dbReference>
<evidence type="ECO:0000313" key="4">
    <source>
        <dbReference type="Proteomes" id="UP000317638"/>
    </source>
</evidence>
<dbReference type="RefSeq" id="WP_143936518.1">
    <property type="nucleotide sequence ID" value="NZ_VKKG01000001.1"/>
</dbReference>
<proteinExistence type="predicted"/>
<reference evidence="3 4" key="1">
    <citation type="submission" date="2019-07" db="EMBL/GenBank/DDBJ databases">
        <authorList>
            <person name="Zhou L.-Y."/>
        </authorList>
    </citation>
    <scope>NUCLEOTIDE SEQUENCE [LARGE SCALE GENOMIC DNA]</scope>
    <source>
        <strain evidence="3 4">YIM 101269</strain>
    </source>
</reference>
<dbReference type="InterPro" id="IPR034151">
    <property type="entry name" value="TOPRIM_DnaG_bac"/>
</dbReference>
<organism evidence="3 4">
    <name type="scientific">Tessaracoccus rhinocerotis</name>
    <dbReference type="NCBI Taxonomy" id="1689449"/>
    <lineage>
        <taxon>Bacteria</taxon>
        <taxon>Bacillati</taxon>
        <taxon>Actinomycetota</taxon>
        <taxon>Actinomycetes</taxon>
        <taxon>Propionibacteriales</taxon>
        <taxon>Propionibacteriaceae</taxon>
        <taxon>Tessaracoccus</taxon>
    </lineage>
</organism>
<feature type="compositionally biased region" description="Basic and acidic residues" evidence="1">
    <location>
        <begin position="1345"/>
        <end position="1357"/>
    </location>
</feature>
<evidence type="ECO:0000256" key="1">
    <source>
        <dbReference type="SAM" id="MobiDB-lite"/>
    </source>
</evidence>
<dbReference type="Gene3D" id="3.40.1360.10">
    <property type="match status" value="1"/>
</dbReference>
<dbReference type="CDD" id="cd03364">
    <property type="entry name" value="TOPRIM_DnaG_primases"/>
    <property type="match status" value="1"/>
</dbReference>
<feature type="compositionally biased region" description="Basic residues" evidence="1">
    <location>
        <begin position="1761"/>
        <end position="1776"/>
    </location>
</feature>
<comment type="caution">
    <text evidence="3">The sequence shown here is derived from an EMBL/GenBank/DDBJ whole genome shotgun (WGS) entry which is preliminary data.</text>
</comment>
<dbReference type="SUPFAM" id="SSF52540">
    <property type="entry name" value="P-loop containing nucleoside triphosphate hydrolases"/>
    <property type="match status" value="2"/>
</dbReference>
<protein>
    <submittedName>
        <fullName evidence="3">AAA family ATPase</fullName>
    </submittedName>
</protein>
<dbReference type="PROSITE" id="PS50880">
    <property type="entry name" value="TOPRIM"/>
    <property type="match status" value="1"/>
</dbReference>
<dbReference type="NCBIfam" id="NF041492">
    <property type="entry name" value="MobF"/>
    <property type="match status" value="1"/>
</dbReference>
<feature type="domain" description="Toprim" evidence="2">
    <location>
        <begin position="1552"/>
        <end position="1634"/>
    </location>
</feature>
<dbReference type="Pfam" id="PF08275">
    <property type="entry name" value="DNAG_N"/>
    <property type="match status" value="1"/>
</dbReference>
<gene>
    <name evidence="3" type="ORF">FOJ82_00485</name>
</gene>
<accession>A0A553K3Z0</accession>
<dbReference type="PANTHER" id="PTHR30313:SF2">
    <property type="entry name" value="DNA PRIMASE"/>
    <property type="match status" value="1"/>
</dbReference>
<dbReference type="InterPro" id="IPR027417">
    <property type="entry name" value="P-loop_NTPase"/>
</dbReference>
<dbReference type="GO" id="GO:0005737">
    <property type="term" value="C:cytoplasm"/>
    <property type="evidence" value="ECO:0007669"/>
    <property type="project" value="TreeGrafter"/>
</dbReference>
<dbReference type="InterPro" id="IPR013264">
    <property type="entry name" value="DNAG_N"/>
</dbReference>